<keyword evidence="3" id="KW-0614">Plasmid</keyword>
<evidence type="ECO:0000256" key="1">
    <source>
        <dbReference type="ARBA" id="ARBA00023002"/>
    </source>
</evidence>
<evidence type="ECO:0000313" key="4">
    <source>
        <dbReference type="Proteomes" id="UP001162800"/>
    </source>
</evidence>
<geneLocation type="plasmid" evidence="3 4">
    <name>unnamed1</name>
</geneLocation>
<dbReference type="PANTHER" id="PTHR43364:SF4">
    <property type="entry name" value="NAD(P)-LINKED OXIDOREDUCTASE SUPERFAMILY PROTEIN"/>
    <property type="match status" value="1"/>
</dbReference>
<dbReference type="CDD" id="cd19079">
    <property type="entry name" value="AKR_EcYajO-like"/>
    <property type="match status" value="1"/>
</dbReference>
<dbReference type="PANTHER" id="PTHR43364">
    <property type="entry name" value="NADH-SPECIFIC METHYLGLYOXAL REDUCTASE-RELATED"/>
    <property type="match status" value="1"/>
</dbReference>
<sequence length="342" mass="37493">MQYVRLGNSGLEVSRICLGTLNFGTPAWRSWVLDEPAARPLFRQAVELGINFFDTADTYSGGEGEVVTGKLLAQFFPGSRREEAVIATKVFNPVDIAFEGDAAATFRRRPNKDGLGRKRILHAVDASLQRLGVDYIDLYQIHRFDPATPLEESLEALHDVVKAGKVRYLGASSMWAWQFAKLQQVAREHGWSRFISMQNHYNLIYREEEREMIPLCRDAGVALLPWSPLARGFLAAQGGAAGEAGSGSARSAADTTTQRFYGRQADLDTRARLHALAAARGESAATLAYAWLLHKGVSAPVVGASQPRQIEEAVRAMAVALTPQEVAELDSGYEPRPVLGHS</sequence>
<name>A0ABY6GEE1_9BURK</name>
<gene>
    <name evidence="3" type="ORF">M9799_18860</name>
</gene>
<dbReference type="SUPFAM" id="SSF51430">
    <property type="entry name" value="NAD(P)-linked oxidoreductase"/>
    <property type="match status" value="1"/>
</dbReference>
<keyword evidence="1" id="KW-0560">Oxidoreductase</keyword>
<evidence type="ECO:0000313" key="3">
    <source>
        <dbReference type="EMBL" id="UYG53435.1"/>
    </source>
</evidence>
<feature type="domain" description="NADP-dependent oxidoreductase" evidence="2">
    <location>
        <begin position="15"/>
        <end position="331"/>
    </location>
</feature>
<dbReference type="EMBL" id="CP106882">
    <property type="protein sequence ID" value="UYG53435.1"/>
    <property type="molecule type" value="Genomic_DNA"/>
</dbReference>
<accession>A0ABY6GEE1</accession>
<dbReference type="InterPro" id="IPR036812">
    <property type="entry name" value="NAD(P)_OxRdtase_dom_sf"/>
</dbReference>
<dbReference type="InterPro" id="IPR050523">
    <property type="entry name" value="AKR_Detox_Biosynth"/>
</dbReference>
<evidence type="ECO:0000259" key="2">
    <source>
        <dbReference type="Pfam" id="PF00248"/>
    </source>
</evidence>
<organism evidence="3 4">
    <name type="scientific">Comamonas endophytica</name>
    <dbReference type="NCBI Taxonomy" id="2949090"/>
    <lineage>
        <taxon>Bacteria</taxon>
        <taxon>Pseudomonadati</taxon>
        <taxon>Pseudomonadota</taxon>
        <taxon>Betaproteobacteria</taxon>
        <taxon>Burkholderiales</taxon>
        <taxon>Comamonadaceae</taxon>
        <taxon>Comamonas</taxon>
    </lineage>
</organism>
<dbReference type="Pfam" id="PF00248">
    <property type="entry name" value="Aldo_ket_red"/>
    <property type="match status" value="1"/>
</dbReference>
<proteinExistence type="predicted"/>
<dbReference type="InterPro" id="IPR023210">
    <property type="entry name" value="NADP_OxRdtase_dom"/>
</dbReference>
<reference evidence="3" key="1">
    <citation type="submission" date="2022-09" db="EMBL/GenBank/DDBJ databases">
        <title>The complete genome of Acidovorax sp. 5MLIR.</title>
        <authorList>
            <person name="Liu L."/>
            <person name="Yue J."/>
            <person name="Yang F."/>
            <person name="Yuan J."/>
            <person name="Li L."/>
        </authorList>
    </citation>
    <scope>NUCLEOTIDE SEQUENCE</scope>
    <source>
        <strain evidence="3">5MLIR</strain>
        <plasmid evidence="3">unnamed1</plasmid>
    </source>
</reference>
<dbReference type="Gene3D" id="3.20.20.100">
    <property type="entry name" value="NADP-dependent oxidoreductase domain"/>
    <property type="match status" value="1"/>
</dbReference>
<protein>
    <submittedName>
        <fullName evidence="3">Aldo/keto reductase</fullName>
    </submittedName>
</protein>
<dbReference type="Proteomes" id="UP001162800">
    <property type="component" value="Plasmid unnamed1"/>
</dbReference>
<keyword evidence="4" id="KW-1185">Reference proteome</keyword>
<dbReference type="RefSeq" id="WP_231043700.1">
    <property type="nucleotide sequence ID" value="NZ_CP106882.1"/>
</dbReference>